<dbReference type="InterPro" id="IPR001214">
    <property type="entry name" value="SET_dom"/>
</dbReference>
<dbReference type="SUPFAM" id="SSF82199">
    <property type="entry name" value="SET domain"/>
    <property type="match status" value="1"/>
</dbReference>
<dbReference type="EMBL" id="CAJPEX010001789">
    <property type="protein sequence ID" value="CAG0919945.1"/>
    <property type="molecule type" value="Genomic_DNA"/>
</dbReference>
<reference evidence="5" key="1">
    <citation type="submission" date="2020-11" db="EMBL/GenBank/DDBJ databases">
        <authorList>
            <person name="Tran Van P."/>
        </authorList>
    </citation>
    <scope>NUCLEOTIDE SEQUENCE</scope>
</reference>
<dbReference type="SMART" id="SM00317">
    <property type="entry name" value="SET"/>
    <property type="match status" value="1"/>
</dbReference>
<keyword evidence="2" id="KW-0808">Transferase</keyword>
<dbReference type="PROSITE" id="PS50280">
    <property type="entry name" value="SET"/>
    <property type="match status" value="1"/>
</dbReference>
<evidence type="ECO:0000256" key="3">
    <source>
        <dbReference type="ARBA" id="ARBA00022691"/>
    </source>
</evidence>
<dbReference type="OrthoDB" id="438641at2759"/>
<evidence type="ECO:0000259" key="4">
    <source>
        <dbReference type="PROSITE" id="PS50280"/>
    </source>
</evidence>
<dbReference type="Proteomes" id="UP000678499">
    <property type="component" value="Unassembled WGS sequence"/>
</dbReference>
<dbReference type="GO" id="GO:0042799">
    <property type="term" value="F:histone H4K20 methyltransferase activity"/>
    <property type="evidence" value="ECO:0007669"/>
    <property type="project" value="TreeGrafter"/>
</dbReference>
<dbReference type="PANTHER" id="PTHR46402">
    <property type="entry name" value="SET AND MYND DOMAIN-CONTAINING PROTEIN 5"/>
    <property type="match status" value="1"/>
</dbReference>
<dbReference type="PANTHER" id="PTHR46402:SF2">
    <property type="entry name" value="HISTONE-LYSINE N-TRIMETHYLTRANSFERASE SMYD5"/>
    <property type="match status" value="1"/>
</dbReference>
<evidence type="ECO:0000313" key="5">
    <source>
        <dbReference type="EMBL" id="CAD7279793.1"/>
    </source>
</evidence>
<keyword evidence="6" id="KW-1185">Reference proteome</keyword>
<dbReference type="Pfam" id="PF00856">
    <property type="entry name" value="SET"/>
    <property type="match status" value="1"/>
</dbReference>
<organism evidence="5">
    <name type="scientific">Notodromas monacha</name>
    <dbReference type="NCBI Taxonomy" id="399045"/>
    <lineage>
        <taxon>Eukaryota</taxon>
        <taxon>Metazoa</taxon>
        <taxon>Ecdysozoa</taxon>
        <taxon>Arthropoda</taxon>
        <taxon>Crustacea</taxon>
        <taxon>Oligostraca</taxon>
        <taxon>Ostracoda</taxon>
        <taxon>Podocopa</taxon>
        <taxon>Podocopida</taxon>
        <taxon>Cypridocopina</taxon>
        <taxon>Cypridoidea</taxon>
        <taxon>Cyprididae</taxon>
        <taxon>Notodromas</taxon>
    </lineage>
</organism>
<protein>
    <recommendedName>
        <fullName evidence="4">SET domain-containing protein</fullName>
    </recommendedName>
</protein>
<keyword evidence="1" id="KW-0489">Methyltransferase</keyword>
<dbReference type="AlphaFoldDB" id="A0A7R9GES5"/>
<gene>
    <name evidence="5" type="ORF">NMOB1V02_LOCUS7458</name>
</gene>
<feature type="domain" description="SET" evidence="4">
    <location>
        <begin position="14"/>
        <end position="353"/>
    </location>
</feature>
<dbReference type="EMBL" id="OA883826">
    <property type="protein sequence ID" value="CAD7279793.1"/>
    <property type="molecule type" value="Genomic_DNA"/>
</dbReference>
<name>A0A7R9GES5_9CRUS</name>
<keyword evidence="3" id="KW-0949">S-adenosyl-L-methionine</keyword>
<accession>A0A7R9GES5</accession>
<dbReference type="GO" id="GO:0032259">
    <property type="term" value="P:methylation"/>
    <property type="evidence" value="ECO:0007669"/>
    <property type="project" value="UniProtKB-KW"/>
</dbReference>
<dbReference type="GO" id="GO:0045814">
    <property type="term" value="P:negative regulation of gene expression, epigenetic"/>
    <property type="evidence" value="ECO:0007669"/>
    <property type="project" value="TreeGrafter"/>
</dbReference>
<dbReference type="InterPro" id="IPR046341">
    <property type="entry name" value="SET_dom_sf"/>
</dbReference>
<sequence length="404" mass="45291">MACAYDPRSTGDAPSFSIVNISSEKGRGMVAARSLKAEETVLVESPLVSSQFAWNKSCNYPACDHCLRSLETVAENVARLTKTNSHILPFSEVQDKFCCSKVPCSNSCDVLYCSDACRQIAWNLYHRLLCRGDAFGDYVHPSALLLEAWKSMHYPPETTTIELLSRLVARVRCCESLDKGLEPFQAMCSDIRGEASNDLALKLLGTEFKDRINVLFSLFSQAYEGEDLKEQIFTKEGFTSLLALIARNGQGIGTSPWADYVREVEKLKPLEDPSSQDSKNLDQIIDAVYADMSDKTGLEFINVEGSGLYEIHSRINHSCEPNAEVRFQLGCHTLTVVTLSDIRQGDEICISYLDECLLARSRHSRQKVMKDDYGFVCHCSRCIREKDDPDVTSEDEDEDEMDTE</sequence>
<proteinExistence type="predicted"/>
<dbReference type="Gene3D" id="2.170.270.10">
    <property type="entry name" value="SET domain"/>
    <property type="match status" value="1"/>
</dbReference>
<evidence type="ECO:0000256" key="2">
    <source>
        <dbReference type="ARBA" id="ARBA00022679"/>
    </source>
</evidence>
<evidence type="ECO:0000256" key="1">
    <source>
        <dbReference type="ARBA" id="ARBA00022603"/>
    </source>
</evidence>
<evidence type="ECO:0000313" key="6">
    <source>
        <dbReference type="Proteomes" id="UP000678499"/>
    </source>
</evidence>